<dbReference type="Pfam" id="PF10545">
    <property type="entry name" value="MADF_DNA_bdg"/>
    <property type="match status" value="1"/>
</dbReference>
<feature type="region of interest" description="Disordered" evidence="1">
    <location>
        <begin position="148"/>
        <end position="192"/>
    </location>
</feature>
<dbReference type="GO" id="GO:0006357">
    <property type="term" value="P:regulation of transcription by RNA polymerase II"/>
    <property type="evidence" value="ECO:0007669"/>
    <property type="project" value="TreeGrafter"/>
</dbReference>
<dbReference type="PROSITE" id="PS51029">
    <property type="entry name" value="MADF"/>
    <property type="match status" value="1"/>
</dbReference>
<reference evidence="3" key="1">
    <citation type="submission" date="2025-08" db="UniProtKB">
        <authorList>
            <consortium name="RefSeq"/>
        </authorList>
    </citation>
    <scope>IDENTIFICATION</scope>
    <source>
        <tissue evidence="3">Muscle</tissue>
    </source>
</reference>
<feature type="compositionally biased region" description="Pro residues" evidence="1">
    <location>
        <begin position="176"/>
        <end position="192"/>
    </location>
</feature>
<evidence type="ECO:0000313" key="3">
    <source>
        <dbReference type="RefSeq" id="XP_018976872.2"/>
    </source>
</evidence>
<dbReference type="OrthoDB" id="5803771at2759"/>
<dbReference type="SMART" id="SM00595">
    <property type="entry name" value="MADF"/>
    <property type="match status" value="1"/>
</dbReference>
<dbReference type="InterPro" id="IPR006578">
    <property type="entry name" value="MADF-dom"/>
</dbReference>
<feature type="compositionally biased region" description="Polar residues" evidence="1">
    <location>
        <begin position="148"/>
        <end position="162"/>
    </location>
</feature>
<sequence length="304" mass="34023">MSSTALRSRAAVTSAPYCARAYISKFRNFIKMNNFERILAEQVRRHKHLYDPNMRDHSDLQLTQKAWSDVAASTGKDEAECRKVWKNLRDKFVRIKKRVHARSSDPSPYKLMAELGWLSQYVKHRGKDPNMKDICKVVSLEELLKSNSFPVSPASGTSETVTSGSPLPLSLRPSSSPLPPAPSTPLLPCPSPKHSPSPCSVSAFPDPSISPCSNASSSAELMPKRKSATEDALLKILEQLDWERERAMQQDSEDFRFAAVVVDMLAKIDAQVKSEVKFKIYQILYEAGQKKTHVTDHCSTDNCL</sequence>
<dbReference type="GO" id="GO:0005667">
    <property type="term" value="C:transcription regulator complex"/>
    <property type="evidence" value="ECO:0007669"/>
    <property type="project" value="TreeGrafter"/>
</dbReference>
<organism evidence="3">
    <name type="scientific">Cyprinus carpio</name>
    <name type="common">Common carp</name>
    <dbReference type="NCBI Taxonomy" id="7962"/>
    <lineage>
        <taxon>Eukaryota</taxon>
        <taxon>Metazoa</taxon>
        <taxon>Chordata</taxon>
        <taxon>Craniata</taxon>
        <taxon>Vertebrata</taxon>
        <taxon>Euteleostomi</taxon>
        <taxon>Actinopterygii</taxon>
        <taxon>Neopterygii</taxon>
        <taxon>Teleostei</taxon>
        <taxon>Ostariophysi</taxon>
        <taxon>Cypriniformes</taxon>
        <taxon>Cyprinidae</taxon>
        <taxon>Cyprininae</taxon>
        <taxon>Cyprinus</taxon>
    </lineage>
</organism>
<dbReference type="PANTHER" id="PTHR12243:SF60">
    <property type="entry name" value="SI:CH211-15D5.12-RELATED"/>
    <property type="match status" value="1"/>
</dbReference>
<gene>
    <name evidence="3" type="primary">LOC109108154</name>
</gene>
<dbReference type="InterPro" id="IPR039353">
    <property type="entry name" value="TF_Adf1"/>
</dbReference>
<protein>
    <submittedName>
        <fullName evidence="3">Uncharacterized protein LOC109108154</fullName>
    </submittedName>
</protein>
<proteinExistence type="predicted"/>
<dbReference type="GeneID" id="109108154"/>
<feature type="domain" description="MADF" evidence="2">
    <location>
        <begin position="38"/>
        <end position="123"/>
    </location>
</feature>
<dbReference type="PANTHER" id="PTHR12243">
    <property type="entry name" value="MADF DOMAIN TRANSCRIPTION FACTOR"/>
    <property type="match status" value="1"/>
</dbReference>
<dbReference type="RefSeq" id="XP_018976872.2">
    <property type="nucleotide sequence ID" value="XM_019121327.2"/>
</dbReference>
<dbReference type="AlphaFoldDB" id="A0A9Q9VIJ2"/>
<name>A0A9Q9VIJ2_CYPCA</name>
<accession>A0A9Q9VIJ2</accession>
<evidence type="ECO:0000259" key="2">
    <source>
        <dbReference type="PROSITE" id="PS51029"/>
    </source>
</evidence>
<feature type="compositionally biased region" description="Low complexity" evidence="1">
    <location>
        <begin position="163"/>
        <end position="175"/>
    </location>
</feature>
<dbReference type="Proteomes" id="UP001155660">
    <property type="component" value="Chromosome B17"/>
</dbReference>
<evidence type="ECO:0000256" key="1">
    <source>
        <dbReference type="SAM" id="MobiDB-lite"/>
    </source>
</evidence>
<dbReference type="KEGG" id="ccar:109108154"/>
<dbReference type="GO" id="GO:0005634">
    <property type="term" value="C:nucleus"/>
    <property type="evidence" value="ECO:0007669"/>
    <property type="project" value="TreeGrafter"/>
</dbReference>